<reference evidence="1" key="1">
    <citation type="journal article" date="2015" name="Nature">
        <title>Complex archaea that bridge the gap between prokaryotes and eukaryotes.</title>
        <authorList>
            <person name="Spang A."/>
            <person name="Saw J.H."/>
            <person name="Jorgensen S.L."/>
            <person name="Zaremba-Niedzwiedzka K."/>
            <person name="Martijn J."/>
            <person name="Lind A.E."/>
            <person name="van Eijk R."/>
            <person name="Schleper C."/>
            <person name="Guy L."/>
            <person name="Ettema T.J."/>
        </authorList>
    </citation>
    <scope>NUCLEOTIDE SEQUENCE</scope>
</reference>
<proteinExistence type="predicted"/>
<organism evidence="1">
    <name type="scientific">marine sediment metagenome</name>
    <dbReference type="NCBI Taxonomy" id="412755"/>
    <lineage>
        <taxon>unclassified sequences</taxon>
        <taxon>metagenomes</taxon>
        <taxon>ecological metagenomes</taxon>
    </lineage>
</organism>
<name>A0A0F9MPL4_9ZZZZ</name>
<feature type="non-terminal residue" evidence="1">
    <location>
        <position position="107"/>
    </location>
</feature>
<protein>
    <submittedName>
        <fullName evidence="1">Uncharacterized protein</fullName>
    </submittedName>
</protein>
<accession>A0A0F9MPL4</accession>
<comment type="caution">
    <text evidence="1">The sequence shown here is derived from an EMBL/GenBank/DDBJ whole genome shotgun (WGS) entry which is preliminary data.</text>
</comment>
<sequence length="107" mass="12412">MTANNSLPDRFTTIEIGGRVWRLLFDFNAMARMEEAINHDVLNVRFWRNFGARDARAMLWASMLHEEPELTIEQVGSFINMKNLAMVIKTLHGTWTRAMAEIQEEDA</sequence>
<evidence type="ECO:0000313" key="1">
    <source>
        <dbReference type="EMBL" id="KKM71087.1"/>
    </source>
</evidence>
<gene>
    <name evidence="1" type="ORF">LCGC14_1434260</name>
</gene>
<dbReference type="EMBL" id="LAZR01009702">
    <property type="protein sequence ID" value="KKM71087.1"/>
    <property type="molecule type" value="Genomic_DNA"/>
</dbReference>
<dbReference type="AlphaFoldDB" id="A0A0F9MPL4"/>